<organism evidence="1 2">
    <name type="scientific">Cirrhinus molitorella</name>
    <name type="common">mud carp</name>
    <dbReference type="NCBI Taxonomy" id="172907"/>
    <lineage>
        <taxon>Eukaryota</taxon>
        <taxon>Metazoa</taxon>
        <taxon>Chordata</taxon>
        <taxon>Craniata</taxon>
        <taxon>Vertebrata</taxon>
        <taxon>Euteleostomi</taxon>
        <taxon>Actinopterygii</taxon>
        <taxon>Neopterygii</taxon>
        <taxon>Teleostei</taxon>
        <taxon>Ostariophysi</taxon>
        <taxon>Cypriniformes</taxon>
        <taxon>Cyprinidae</taxon>
        <taxon>Labeoninae</taxon>
        <taxon>Labeonini</taxon>
        <taxon>Cirrhinus</taxon>
    </lineage>
</organism>
<comment type="caution">
    <text evidence="1">The sequence shown here is derived from an EMBL/GenBank/DDBJ whole genome shotgun (WGS) entry which is preliminary data.</text>
</comment>
<evidence type="ECO:0000313" key="1">
    <source>
        <dbReference type="EMBL" id="KAK2870513.1"/>
    </source>
</evidence>
<gene>
    <name evidence="1" type="ORF">Q8A67_024905</name>
</gene>
<dbReference type="AlphaFoldDB" id="A0AA88TCB5"/>
<dbReference type="Proteomes" id="UP001187343">
    <property type="component" value="Unassembled WGS sequence"/>
</dbReference>
<sequence length="68" mass="7970">MLKPVRLLQEFLRRWVTNTSEPRVNKRFRPGHIRRCLLWVPGAEGPFWILDAGDLDLLSFVLSPQEPT</sequence>
<name>A0AA88TCB5_9TELE</name>
<dbReference type="EMBL" id="JAUYZG010000024">
    <property type="protein sequence ID" value="KAK2870513.1"/>
    <property type="molecule type" value="Genomic_DNA"/>
</dbReference>
<evidence type="ECO:0000313" key="2">
    <source>
        <dbReference type="Proteomes" id="UP001187343"/>
    </source>
</evidence>
<proteinExistence type="predicted"/>
<protein>
    <submittedName>
        <fullName evidence="1">Uncharacterized protein</fullName>
    </submittedName>
</protein>
<reference evidence="1" key="1">
    <citation type="submission" date="2023-08" db="EMBL/GenBank/DDBJ databases">
        <title>Chromosome-level Genome Assembly of mud carp (Cirrhinus molitorella).</title>
        <authorList>
            <person name="Liu H."/>
        </authorList>
    </citation>
    <scope>NUCLEOTIDE SEQUENCE</scope>
    <source>
        <strain evidence="1">Prfri</strain>
        <tissue evidence="1">Muscle</tissue>
    </source>
</reference>
<keyword evidence="2" id="KW-1185">Reference proteome</keyword>
<accession>A0AA88TCB5</accession>